<accession>A0A0S3S8X5</accession>
<dbReference type="Proteomes" id="UP000291084">
    <property type="component" value="Chromosome 6"/>
</dbReference>
<protein>
    <submittedName>
        <fullName evidence="1">Uncharacterized protein</fullName>
    </submittedName>
</protein>
<keyword evidence="2" id="KW-1185">Reference proteome</keyword>
<reference evidence="1 2" key="1">
    <citation type="journal article" date="2015" name="Sci. Rep.">
        <title>The power of single molecule real-time sequencing technology in the de novo assembly of a eukaryotic genome.</title>
        <authorList>
            <person name="Sakai H."/>
            <person name="Naito K."/>
            <person name="Ogiso-Tanaka E."/>
            <person name="Takahashi Y."/>
            <person name="Iseki K."/>
            <person name="Muto C."/>
            <person name="Satou K."/>
            <person name="Teruya K."/>
            <person name="Shiroma A."/>
            <person name="Shimoji M."/>
            <person name="Hirano T."/>
            <person name="Itoh T."/>
            <person name="Kaga A."/>
            <person name="Tomooka N."/>
        </authorList>
    </citation>
    <scope>NUCLEOTIDE SEQUENCE [LARGE SCALE GENOMIC DNA]</scope>
    <source>
        <strain evidence="2">cv. Shumari</strain>
    </source>
</reference>
<evidence type="ECO:0000313" key="1">
    <source>
        <dbReference type="EMBL" id="BAT89300.1"/>
    </source>
</evidence>
<gene>
    <name evidence="1" type="primary">Vigan.06G022200</name>
    <name evidence="1" type="ORF">VIGAN_06022200</name>
</gene>
<dbReference type="EMBL" id="AP015039">
    <property type="protein sequence ID" value="BAT89300.1"/>
    <property type="molecule type" value="Genomic_DNA"/>
</dbReference>
<name>A0A0S3S8X5_PHAAN</name>
<organism evidence="1 2">
    <name type="scientific">Vigna angularis var. angularis</name>
    <dbReference type="NCBI Taxonomy" id="157739"/>
    <lineage>
        <taxon>Eukaryota</taxon>
        <taxon>Viridiplantae</taxon>
        <taxon>Streptophyta</taxon>
        <taxon>Embryophyta</taxon>
        <taxon>Tracheophyta</taxon>
        <taxon>Spermatophyta</taxon>
        <taxon>Magnoliopsida</taxon>
        <taxon>eudicotyledons</taxon>
        <taxon>Gunneridae</taxon>
        <taxon>Pentapetalae</taxon>
        <taxon>rosids</taxon>
        <taxon>fabids</taxon>
        <taxon>Fabales</taxon>
        <taxon>Fabaceae</taxon>
        <taxon>Papilionoideae</taxon>
        <taxon>50 kb inversion clade</taxon>
        <taxon>NPAAA clade</taxon>
        <taxon>indigoferoid/millettioid clade</taxon>
        <taxon>Phaseoleae</taxon>
        <taxon>Vigna</taxon>
    </lineage>
</organism>
<sequence length="76" mass="8513">MEMGSWLFRISHQRPPNVSSRNLPWVQIGSLFQTPTVDLVQHSPSSSQGQTALILLKRIFGLQTRENQGVASMSFS</sequence>
<proteinExistence type="predicted"/>
<evidence type="ECO:0000313" key="2">
    <source>
        <dbReference type="Proteomes" id="UP000291084"/>
    </source>
</evidence>
<dbReference type="AlphaFoldDB" id="A0A0S3S8X5"/>